<dbReference type="OrthoDB" id="47375at2759"/>
<keyword evidence="8" id="KW-1185">Reference proteome</keyword>
<name>A0A6A6S4S2_9PLEO</name>
<dbReference type="AlphaFoldDB" id="A0A6A6S4S2"/>
<feature type="transmembrane region" description="Helical" evidence="5">
    <location>
        <begin position="9"/>
        <end position="27"/>
    </location>
</feature>
<protein>
    <recommendedName>
        <fullName evidence="6">Glycosyl transferase family 25 domain-containing protein</fullName>
    </recommendedName>
</protein>
<reference evidence="7" key="1">
    <citation type="journal article" date="2020" name="Stud. Mycol.">
        <title>101 Dothideomycetes genomes: a test case for predicting lifestyles and emergence of pathogens.</title>
        <authorList>
            <person name="Haridas S."/>
            <person name="Albert R."/>
            <person name="Binder M."/>
            <person name="Bloem J."/>
            <person name="Labutti K."/>
            <person name="Salamov A."/>
            <person name="Andreopoulos B."/>
            <person name="Baker S."/>
            <person name="Barry K."/>
            <person name="Bills G."/>
            <person name="Bluhm B."/>
            <person name="Cannon C."/>
            <person name="Castanera R."/>
            <person name="Culley D."/>
            <person name="Daum C."/>
            <person name="Ezra D."/>
            <person name="Gonzalez J."/>
            <person name="Henrissat B."/>
            <person name="Kuo A."/>
            <person name="Liang C."/>
            <person name="Lipzen A."/>
            <person name="Lutzoni F."/>
            <person name="Magnuson J."/>
            <person name="Mondo S."/>
            <person name="Nolan M."/>
            <person name="Ohm R."/>
            <person name="Pangilinan J."/>
            <person name="Park H.-J."/>
            <person name="Ramirez L."/>
            <person name="Alfaro M."/>
            <person name="Sun H."/>
            <person name="Tritt A."/>
            <person name="Yoshinaga Y."/>
            <person name="Zwiers L.-H."/>
            <person name="Turgeon B."/>
            <person name="Goodwin S."/>
            <person name="Spatafora J."/>
            <person name="Crous P."/>
            <person name="Grigoriev I."/>
        </authorList>
    </citation>
    <scope>NUCLEOTIDE SEQUENCE</scope>
    <source>
        <strain evidence="7">CBS 473.64</strain>
    </source>
</reference>
<evidence type="ECO:0000256" key="5">
    <source>
        <dbReference type="SAM" id="Phobius"/>
    </source>
</evidence>
<gene>
    <name evidence="7" type="ORF">P280DRAFT_478694</name>
</gene>
<evidence type="ECO:0000256" key="1">
    <source>
        <dbReference type="ARBA" id="ARBA00006721"/>
    </source>
</evidence>
<feature type="compositionally biased region" description="Low complexity" evidence="4">
    <location>
        <begin position="188"/>
        <end position="200"/>
    </location>
</feature>
<keyword evidence="5" id="KW-0472">Membrane</keyword>
<dbReference type="InterPro" id="IPR002654">
    <property type="entry name" value="Glyco_trans_25"/>
</dbReference>
<proteinExistence type="inferred from homology"/>
<dbReference type="PANTHER" id="PTHR10730:SF53">
    <property type="entry name" value="GLYCOSYLTRANSFERASE 25 FAMILY MEMBER"/>
    <property type="match status" value="1"/>
</dbReference>
<feature type="domain" description="Glycosyl transferase family 25" evidence="6">
    <location>
        <begin position="51"/>
        <end position="154"/>
    </location>
</feature>
<dbReference type="CDD" id="cd06532">
    <property type="entry name" value="Glyco_transf_25"/>
    <property type="match status" value="1"/>
</dbReference>
<dbReference type="Proteomes" id="UP000799753">
    <property type="component" value="Unassembled WGS sequence"/>
</dbReference>
<dbReference type="Pfam" id="PF01755">
    <property type="entry name" value="Glyco_transf_25"/>
    <property type="match status" value="1"/>
</dbReference>
<evidence type="ECO:0000313" key="7">
    <source>
        <dbReference type="EMBL" id="KAF2642605.1"/>
    </source>
</evidence>
<dbReference type="PANTHER" id="PTHR10730">
    <property type="entry name" value="PROCOLLAGEN-LYSINE,2-OXOGLUTARATE 5-DIOXYGENASE/GLYCOSYLTRANSFERASE 25 FAMILY MEMBER"/>
    <property type="match status" value="1"/>
</dbReference>
<keyword evidence="5" id="KW-1133">Transmembrane helix</keyword>
<evidence type="ECO:0000256" key="2">
    <source>
        <dbReference type="ARBA" id="ARBA00022676"/>
    </source>
</evidence>
<accession>A0A6A6S4S2</accession>
<dbReference type="InterPro" id="IPR050757">
    <property type="entry name" value="Collagen_mod_GT25"/>
</dbReference>
<evidence type="ECO:0000256" key="3">
    <source>
        <dbReference type="ARBA" id="ARBA00022679"/>
    </source>
</evidence>
<evidence type="ECO:0000259" key="6">
    <source>
        <dbReference type="Pfam" id="PF01755"/>
    </source>
</evidence>
<organism evidence="7 8">
    <name type="scientific">Massarina eburnea CBS 473.64</name>
    <dbReference type="NCBI Taxonomy" id="1395130"/>
    <lineage>
        <taxon>Eukaryota</taxon>
        <taxon>Fungi</taxon>
        <taxon>Dikarya</taxon>
        <taxon>Ascomycota</taxon>
        <taxon>Pezizomycotina</taxon>
        <taxon>Dothideomycetes</taxon>
        <taxon>Pleosporomycetidae</taxon>
        <taxon>Pleosporales</taxon>
        <taxon>Massarineae</taxon>
        <taxon>Massarinaceae</taxon>
        <taxon>Massarina</taxon>
    </lineage>
</organism>
<keyword evidence="2" id="KW-0328">Glycosyltransferase</keyword>
<dbReference type="EMBL" id="MU006781">
    <property type="protein sequence ID" value="KAF2642605.1"/>
    <property type="molecule type" value="Genomic_DNA"/>
</dbReference>
<dbReference type="GO" id="GO:0016740">
    <property type="term" value="F:transferase activity"/>
    <property type="evidence" value="ECO:0007669"/>
    <property type="project" value="UniProtKB-KW"/>
</dbReference>
<sequence>MLLQIHGRFFLAAILCLVTLFFIFSLYDSRLGSSSRLAASDGIANKTLGFEKIFVINAPWRTDRKDAMSLMASFHDISFDWVDGIDPEQIKETAYPPGNHREVNQGARGCWRAHMNALREVITQNLSTALIFEDDIDWDIRLRTQLSSFARAARTLPSLIQQSSSHSPQHPPTSKAKPPNPTDLAQRSSIPLTSTPHSTPSPDPYGRDWDILYLGHCGASLPPPSPFHPTRITHTDDPTVPVPKHLRFRSGASQDAFATLYPPHTRLYHRTANSTLCLHAYAVTQRGARKLLYHFGMRDFSQGFDFAVSDYCGGDLRRRIGEREGEKPVCLTVQPPLVSQYWSESGGGGDITGTGGAGRMVGSRYVRWSARAGLGRRWSGVGDQWPDDE</sequence>
<evidence type="ECO:0000256" key="4">
    <source>
        <dbReference type="SAM" id="MobiDB-lite"/>
    </source>
</evidence>
<keyword evidence="5" id="KW-0812">Transmembrane</keyword>
<keyword evidence="3" id="KW-0808">Transferase</keyword>
<evidence type="ECO:0000313" key="8">
    <source>
        <dbReference type="Proteomes" id="UP000799753"/>
    </source>
</evidence>
<feature type="region of interest" description="Disordered" evidence="4">
    <location>
        <begin position="160"/>
        <end position="203"/>
    </location>
</feature>
<comment type="similarity">
    <text evidence="1">Belongs to the glycosyltransferase 25 family.</text>
</comment>